<dbReference type="RefSeq" id="XP_067543954.1">
    <property type="nucleotide sequence ID" value="XM_067688766.1"/>
</dbReference>
<dbReference type="Proteomes" id="UP000185944">
    <property type="component" value="Unassembled WGS sequence"/>
</dbReference>
<organism evidence="2 3">
    <name type="scientific">Nematocida displodere</name>
    <dbReference type="NCBI Taxonomy" id="1805483"/>
    <lineage>
        <taxon>Eukaryota</taxon>
        <taxon>Fungi</taxon>
        <taxon>Fungi incertae sedis</taxon>
        <taxon>Microsporidia</taxon>
        <taxon>Nematocida</taxon>
    </lineage>
</organism>
<reference evidence="2 3" key="1">
    <citation type="submission" date="2016-02" db="EMBL/GenBank/DDBJ databases">
        <title>Discovery of a natural microsporidian pathogen with a broad tissue tropism in Caenorhabditis elegans.</title>
        <authorList>
            <person name="Luallen R.J."/>
            <person name="Reinke A.W."/>
            <person name="Tong L."/>
            <person name="Botts M.R."/>
            <person name="Felix M.-A."/>
            <person name="Troemel E.R."/>
        </authorList>
    </citation>
    <scope>NUCLEOTIDE SEQUENCE [LARGE SCALE GENOMIC DNA]</scope>
    <source>
        <strain evidence="2 3">JUm2807</strain>
    </source>
</reference>
<evidence type="ECO:0000313" key="3">
    <source>
        <dbReference type="Proteomes" id="UP000185944"/>
    </source>
</evidence>
<protein>
    <submittedName>
        <fullName evidence="2">Uncharacterized protein</fullName>
    </submittedName>
</protein>
<keyword evidence="1" id="KW-1133">Transmembrane helix</keyword>
<evidence type="ECO:0000313" key="2">
    <source>
        <dbReference type="EMBL" id="OAG29275.1"/>
    </source>
</evidence>
<dbReference type="AlphaFoldDB" id="A0A177EBF8"/>
<keyword evidence="1" id="KW-0812">Transmembrane</keyword>
<feature type="transmembrane region" description="Helical" evidence="1">
    <location>
        <begin position="59"/>
        <end position="79"/>
    </location>
</feature>
<keyword evidence="3" id="KW-1185">Reference proteome</keyword>
<comment type="caution">
    <text evidence="2">The sequence shown here is derived from an EMBL/GenBank/DDBJ whole genome shotgun (WGS) entry which is preliminary data.</text>
</comment>
<accession>A0A177EBF8</accession>
<proteinExistence type="predicted"/>
<name>A0A177EBF8_9MICR</name>
<dbReference type="OrthoDB" id="2190838at2759"/>
<evidence type="ECO:0000256" key="1">
    <source>
        <dbReference type="SAM" id="Phobius"/>
    </source>
</evidence>
<sequence>MEKFQLYTLHPKHAFIFSGLLFMLLGFLLLDRQLLFSGNIVLALGICFGIRSGRHLKALLIFGCGFLLSFYTPRIGIMIEAVSLVPWAQNKLSSFVRSPLRLLKWV</sequence>
<feature type="transmembrane region" description="Helical" evidence="1">
    <location>
        <begin position="12"/>
        <end position="30"/>
    </location>
</feature>
<dbReference type="GeneID" id="93647698"/>
<gene>
    <name evidence="2" type="ORF">NEDG_01348</name>
</gene>
<keyword evidence="1" id="KW-0472">Membrane</keyword>
<dbReference type="VEuPathDB" id="MicrosporidiaDB:NEDG_01348"/>
<dbReference type="EMBL" id="LTDL01000041">
    <property type="protein sequence ID" value="OAG29275.1"/>
    <property type="molecule type" value="Genomic_DNA"/>
</dbReference>
<feature type="transmembrane region" description="Helical" evidence="1">
    <location>
        <begin position="36"/>
        <end position="52"/>
    </location>
</feature>